<reference evidence="1 2" key="1">
    <citation type="submission" date="2019-08" db="EMBL/GenBank/DDBJ databases">
        <authorList>
            <person name="Alioto T."/>
            <person name="Alioto T."/>
            <person name="Gomez Garrido J."/>
        </authorList>
    </citation>
    <scope>NUCLEOTIDE SEQUENCE [LARGE SCALE GENOMIC DNA]</scope>
</reference>
<protein>
    <submittedName>
        <fullName evidence="1">Uncharacterized protein</fullName>
    </submittedName>
</protein>
<sequence length="121" mass="14322">MRKDRRYYHVVDKFELIEVVGVQRVRRKRDLGIMAVIDNFTNIIIDIHVAIRHKGETKTHKKIKEHYSNIPMSNVKNYIANCDRCMEKSTKKYERRCCAAYFSFIPERARASGPSRPSKFT</sequence>
<dbReference type="OrthoDB" id="2499658at2759"/>
<accession>A0A5E4NPK0</accession>
<dbReference type="Proteomes" id="UP000325440">
    <property type="component" value="Unassembled WGS sequence"/>
</dbReference>
<evidence type="ECO:0000313" key="1">
    <source>
        <dbReference type="EMBL" id="VVC45185.1"/>
    </source>
</evidence>
<proteinExistence type="predicted"/>
<name>A0A5E4NPK0_9HEMI</name>
<keyword evidence="2" id="KW-1185">Reference proteome</keyword>
<evidence type="ECO:0000313" key="2">
    <source>
        <dbReference type="Proteomes" id="UP000325440"/>
    </source>
</evidence>
<gene>
    <name evidence="1" type="ORF">CINCED_3A006190</name>
</gene>
<dbReference type="AlphaFoldDB" id="A0A5E4NPK0"/>
<dbReference type="EMBL" id="CABPRJ010002396">
    <property type="protein sequence ID" value="VVC45185.1"/>
    <property type="molecule type" value="Genomic_DNA"/>
</dbReference>
<organism evidence="1 2">
    <name type="scientific">Cinara cedri</name>
    <dbReference type="NCBI Taxonomy" id="506608"/>
    <lineage>
        <taxon>Eukaryota</taxon>
        <taxon>Metazoa</taxon>
        <taxon>Ecdysozoa</taxon>
        <taxon>Arthropoda</taxon>
        <taxon>Hexapoda</taxon>
        <taxon>Insecta</taxon>
        <taxon>Pterygota</taxon>
        <taxon>Neoptera</taxon>
        <taxon>Paraneoptera</taxon>
        <taxon>Hemiptera</taxon>
        <taxon>Sternorrhyncha</taxon>
        <taxon>Aphidomorpha</taxon>
        <taxon>Aphidoidea</taxon>
        <taxon>Aphididae</taxon>
        <taxon>Lachninae</taxon>
        <taxon>Cinara</taxon>
    </lineage>
</organism>